<feature type="region of interest" description="Disordered" evidence="2">
    <location>
        <begin position="92"/>
        <end position="135"/>
    </location>
</feature>
<proteinExistence type="predicted"/>
<feature type="coiled-coil region" evidence="1">
    <location>
        <begin position="176"/>
        <end position="264"/>
    </location>
</feature>
<dbReference type="EMBL" id="MNPJ01000014">
    <property type="protein sequence ID" value="OQS55005.1"/>
    <property type="molecule type" value="Genomic_DNA"/>
</dbReference>
<feature type="region of interest" description="Disordered" evidence="2">
    <location>
        <begin position="1"/>
        <end position="35"/>
    </location>
</feature>
<evidence type="ECO:0000256" key="1">
    <source>
        <dbReference type="SAM" id="Coils"/>
    </source>
</evidence>
<evidence type="ECO:0000313" key="3">
    <source>
        <dbReference type="EMBL" id="OQS55005.1"/>
    </source>
</evidence>
<feature type="region of interest" description="Disordered" evidence="2">
    <location>
        <begin position="308"/>
        <end position="409"/>
    </location>
</feature>
<feature type="compositionally biased region" description="Polar residues" evidence="2">
    <location>
        <begin position="9"/>
        <end position="35"/>
    </location>
</feature>
<feature type="compositionally biased region" description="Low complexity" evidence="2">
    <location>
        <begin position="101"/>
        <end position="122"/>
    </location>
</feature>
<sequence length="462" mass="52398">MPKRRYKSNSKLNNKENANFYETSNTNSEIDNKTSSTEKILIIEKEVLSDKQAEIENGIKETVIEWEMCGNSENESIEEEKNILVEAVNEIAMDNKKSEESSSSSSSSSSSTSSSSTSSSSSHTEVSENSKMLKNILCKESEPSINEDIEVTCKIEEKDGNLVISEEVVVETDDKLEIVEEELIVSEDKINMKEEKLEVSDDKMVVTNDKIEVTESSLKVSEDKLEITEDEVTQETGERNVTDKEEKEKIIEEIKEELSRIGEEDFSQNETEASESQKIFVVENIEALECLNKNTKEKAKDSCLATVGTKNSETNTPSIKMENKNMSNDSIKKKENEECQFPDAKVEEEMNKKEIETYLSDDEDSLANNGEKMMEKKDNPNEDADKVENKEKVESKEKTESKKMSADDLNAEIMNGFKPNEDNNEKTETDVLLDNFENNQNEHQPSCWDSFLNFLCCRSNDA</sequence>
<reference evidence="3 4" key="1">
    <citation type="journal article" date="2017" name="Environ. Microbiol.">
        <title>Decay of the glycolytic pathway and adaptation to intranuclear parasitism within Enterocytozoonidae microsporidia.</title>
        <authorList>
            <person name="Wiredu Boakye D."/>
            <person name="Jaroenlak P."/>
            <person name="Prachumwat A."/>
            <person name="Williams T.A."/>
            <person name="Bateman K.S."/>
            <person name="Itsathitphaisarn O."/>
            <person name="Sritunyalucksana K."/>
            <person name="Paszkiewicz K.H."/>
            <person name="Moore K.A."/>
            <person name="Stentiford G.D."/>
            <person name="Williams B.A."/>
        </authorList>
    </citation>
    <scope>NUCLEOTIDE SEQUENCE [LARGE SCALE GENOMIC DNA]</scope>
    <source>
        <strain evidence="3 4">TH1</strain>
    </source>
</reference>
<comment type="caution">
    <text evidence="3">The sequence shown here is derived from an EMBL/GenBank/DDBJ whole genome shotgun (WGS) entry which is preliminary data.</text>
</comment>
<feature type="compositionally biased region" description="Basic and acidic residues" evidence="2">
    <location>
        <begin position="372"/>
        <end position="406"/>
    </location>
</feature>
<evidence type="ECO:0000256" key="2">
    <source>
        <dbReference type="SAM" id="MobiDB-lite"/>
    </source>
</evidence>
<keyword evidence="1" id="KW-0175">Coiled coil</keyword>
<dbReference type="AlphaFoldDB" id="A0A1W0E6W5"/>
<organism evidence="3 4">
    <name type="scientific">Ecytonucleospora hepatopenaei</name>
    <dbReference type="NCBI Taxonomy" id="646526"/>
    <lineage>
        <taxon>Eukaryota</taxon>
        <taxon>Fungi</taxon>
        <taxon>Fungi incertae sedis</taxon>
        <taxon>Microsporidia</taxon>
        <taxon>Enterocytozoonidae</taxon>
        <taxon>Ecytonucleospora</taxon>
    </lineage>
</organism>
<feature type="compositionally biased region" description="Basic and acidic residues" evidence="2">
    <location>
        <begin position="344"/>
        <end position="356"/>
    </location>
</feature>
<gene>
    <name evidence="3" type="ORF">EHP00_1747</name>
</gene>
<accession>A0A1W0E6W5</accession>
<protein>
    <submittedName>
        <fullName evidence="3">Uncharacterized protein</fullName>
    </submittedName>
</protein>
<evidence type="ECO:0000313" key="4">
    <source>
        <dbReference type="Proteomes" id="UP000192758"/>
    </source>
</evidence>
<feature type="compositionally biased region" description="Polar residues" evidence="2">
    <location>
        <begin position="123"/>
        <end position="132"/>
    </location>
</feature>
<keyword evidence="4" id="KW-1185">Reference proteome</keyword>
<dbReference type="VEuPathDB" id="MicrosporidiaDB:EHP00_1747"/>
<name>A0A1W0E6W5_9MICR</name>
<dbReference type="Proteomes" id="UP000192758">
    <property type="component" value="Unassembled WGS sequence"/>
</dbReference>
<feature type="compositionally biased region" description="Polar residues" evidence="2">
    <location>
        <begin position="308"/>
        <end position="329"/>
    </location>
</feature>